<dbReference type="Gene3D" id="1.25.40.10">
    <property type="entry name" value="Tetratricopeptide repeat domain"/>
    <property type="match status" value="1"/>
</dbReference>
<protein>
    <recommendedName>
        <fullName evidence="4">NADP-dependent oxidoreductase domain-containing protein</fullName>
    </recommendedName>
</protein>
<keyword evidence="6" id="KW-1185">Reference proteome</keyword>
<comment type="similarity">
    <text evidence="3">Belongs to the aldo/keto reductase family. Aldo/keto reductase 2 subfamily.</text>
</comment>
<dbReference type="Proteomes" id="UP000253664">
    <property type="component" value="Unassembled WGS sequence"/>
</dbReference>
<dbReference type="SUPFAM" id="SSF48403">
    <property type="entry name" value="Ankyrin repeat"/>
    <property type="match status" value="1"/>
</dbReference>
<dbReference type="Gene3D" id="3.20.20.100">
    <property type="entry name" value="NADP-dependent oxidoreductase domain"/>
    <property type="match status" value="1"/>
</dbReference>
<dbReference type="EMBL" id="LKCN02000012">
    <property type="protein sequence ID" value="RCI10510.1"/>
    <property type="molecule type" value="Genomic_DNA"/>
</dbReference>
<name>A0A367L7W0_9HYPO</name>
<organism evidence="5 6">
    <name type="scientific">Ophiocordyceps polyrhachis-furcata BCC 54312</name>
    <dbReference type="NCBI Taxonomy" id="1330021"/>
    <lineage>
        <taxon>Eukaryota</taxon>
        <taxon>Fungi</taxon>
        <taxon>Dikarya</taxon>
        <taxon>Ascomycota</taxon>
        <taxon>Pezizomycotina</taxon>
        <taxon>Sordariomycetes</taxon>
        <taxon>Hypocreomycetidae</taxon>
        <taxon>Hypocreales</taxon>
        <taxon>Ophiocordycipitaceae</taxon>
        <taxon>Ophiocordyceps</taxon>
    </lineage>
</organism>
<dbReference type="InterPro" id="IPR050523">
    <property type="entry name" value="AKR_Detox_Biosynth"/>
</dbReference>
<dbReference type="InterPro" id="IPR011990">
    <property type="entry name" value="TPR-like_helical_dom_sf"/>
</dbReference>
<sequence length="1327" mass="147765">MLDVLPSAPPPKSPLARYRLLSPTAAVRVSPLCLGAMSFGDNWKNWMGACDQASTEAILDFFYDQGGNFIDTANNYQFQQSETWIGEWMKKRGNREQMVIATKFTTNYTAGPNAPNIMANFVGNGSKSMLTSVNASLKKLQTDYIDLLYVHWWDYSASIPELMQSLNHLVACGKVTYLGISDTPAWVVSKANEYARNHGLRQFSVYQGNWSAALRDFEREIIPMCKSEGMALAPWGALGGGKFKSEAQRQTAEGRQTDYPEQDVRASQALEAVARRKNTAITSIALAYVMHKTPYVFPIVGCRKIEHLKGNIEALTIHLSKDDIKEIEGANTFELGFPHNFLWPNGVPESESEVWLLNMGGAFDYVKDAAADASSLGTKWILATVCEKRMVIEQTSMGRKREHAVDDATGACRSMNRRINVRINIRDAILGAPSLVRILQGVAAATKGPHDCLAPILHWLRSAPTPKATAAVGVGGEDAQPASRRLSLDDWQRAIATELSVADDVSHHLLNVALALSLLRERGRQQKPVARANGLSQCWDLVRGAMTADGPTADLFTASRNSQGFLTVPLCSILSSEGDIDELFRLHVWLPDQQRGNPDLALHSHQCFGQGWILAGQAEDCVYDVQDAADPAEATHAEYSLAWNDGTSLDSTYKVHPPSSVIKNTGRLVKATATHIAVHTRDASYTIPANVTHRSRVEPLAFHATLFFFDSHRGFVKGAGVLGPKDGDSVTHHRAETLSTPRVLAQQVDDVRTWELLMDQGRRHARHTDWEHALRAFDRALSLCQSSQCFPNAAHFRHLTLGELGSTNRRFGRYGTAKDILESVIAEMDPNAHQVEFQGELGVSYRHMNRLEDAKSAFECQYSTAERLGLERQMCRAVGNLGMVNYQLSRQHKDEQLLDAAIRQLVQRVDMARRLSTQDEKSSLKTWEIIGLGRLSLCHSARGNVAEAVSTSLAAHELAKDSPDATVRAMTRFLYGRALLLQGRRMEALSLFNVPGTCSPAIAFAKEPSQEHRTYLGELVDIGANMNIVDHEGYTALDHAVFNGDAETEAMVLAGLRKNAAQKIELQLADARLRKQYRELFQEHMRPVLLSGGIGCLQQLRQAYVQALVSDESKKHVFDSLKFVPWRDFAALGRLPAFNDGKVAEWLSVKHGASQEQSADFLVFISYRWMKKATDATSPDDDEHTQYLRMKAAAEELLRLHPSIDEQRLGIWADYACIDQADPGAGVSALPLIIAQCNAMISLVDDDYYDRAWCSVEVLMAQTLRRSYGLHLWYEQVKRSDESAELLCEWELREGMGRDIGVDNKRLTYEEDRPKIMFLERQSRLLG</sequence>
<dbReference type="PANTHER" id="PTHR43364">
    <property type="entry name" value="NADH-SPECIFIC METHYLGLYOXAL REDUCTASE-RELATED"/>
    <property type="match status" value="1"/>
</dbReference>
<comment type="caution">
    <text evidence="5">The sequence shown here is derived from an EMBL/GenBank/DDBJ whole genome shotgun (WGS) entry which is preliminary data.</text>
</comment>
<evidence type="ECO:0000256" key="1">
    <source>
        <dbReference type="ARBA" id="ARBA00022857"/>
    </source>
</evidence>
<dbReference type="STRING" id="1330021.A0A367L7W0"/>
<accession>A0A367L7W0</accession>
<dbReference type="CDD" id="cd19146">
    <property type="entry name" value="AKR_AKR9A1-2"/>
    <property type="match status" value="1"/>
</dbReference>
<dbReference type="InterPro" id="IPR036812">
    <property type="entry name" value="NAD(P)_OxRdtase_dom_sf"/>
</dbReference>
<dbReference type="PANTHER" id="PTHR43364:SF7">
    <property type="entry name" value="NADP-DEPENDENT OXIDOREDUCTASE DOMAIN-CONTAINING PROTEIN-RELATED"/>
    <property type="match status" value="1"/>
</dbReference>
<dbReference type="InterPro" id="IPR023210">
    <property type="entry name" value="NADP_OxRdtase_dom"/>
</dbReference>
<evidence type="ECO:0000313" key="5">
    <source>
        <dbReference type="EMBL" id="RCI10510.1"/>
    </source>
</evidence>
<dbReference type="Pfam" id="PF00248">
    <property type="entry name" value="Aldo_ket_red"/>
    <property type="match status" value="1"/>
</dbReference>
<evidence type="ECO:0000313" key="6">
    <source>
        <dbReference type="Proteomes" id="UP000253664"/>
    </source>
</evidence>
<dbReference type="GO" id="GO:0016491">
    <property type="term" value="F:oxidoreductase activity"/>
    <property type="evidence" value="ECO:0007669"/>
    <property type="project" value="UniProtKB-KW"/>
</dbReference>
<proteinExistence type="inferred from homology"/>
<gene>
    <name evidence="5" type="ORF">L249_4338</name>
</gene>
<keyword evidence="2" id="KW-0560">Oxidoreductase</keyword>
<reference evidence="5 6" key="1">
    <citation type="journal article" date="2015" name="BMC Genomics">
        <title>Insights from the genome of Ophiocordyceps polyrhachis-furcata to pathogenicity and host specificity in insect fungi.</title>
        <authorList>
            <person name="Wichadakul D."/>
            <person name="Kobmoo N."/>
            <person name="Ingsriswang S."/>
            <person name="Tangphatsornruang S."/>
            <person name="Chantasingh D."/>
            <person name="Luangsa-ard J.J."/>
            <person name="Eurwilaichitr L."/>
        </authorList>
    </citation>
    <scope>NUCLEOTIDE SEQUENCE [LARGE SCALE GENOMIC DNA]</scope>
    <source>
        <strain evidence="5 6">BCC 54312</strain>
    </source>
</reference>
<keyword evidence="1" id="KW-0521">NADP</keyword>
<evidence type="ECO:0000256" key="3">
    <source>
        <dbReference type="ARBA" id="ARBA00038157"/>
    </source>
</evidence>
<evidence type="ECO:0000259" key="4">
    <source>
        <dbReference type="Pfam" id="PF00248"/>
    </source>
</evidence>
<evidence type="ECO:0000256" key="2">
    <source>
        <dbReference type="ARBA" id="ARBA00023002"/>
    </source>
</evidence>
<dbReference type="InterPro" id="IPR036770">
    <property type="entry name" value="Ankyrin_rpt-contain_sf"/>
</dbReference>
<dbReference type="OrthoDB" id="48988at2759"/>
<feature type="domain" description="NADP-dependent oxidoreductase" evidence="4">
    <location>
        <begin position="31"/>
        <end position="330"/>
    </location>
</feature>
<dbReference type="SUPFAM" id="SSF48452">
    <property type="entry name" value="TPR-like"/>
    <property type="match status" value="2"/>
</dbReference>
<dbReference type="SUPFAM" id="SSF51430">
    <property type="entry name" value="NAD(P)-linked oxidoreductase"/>
    <property type="match status" value="1"/>
</dbReference>